<feature type="domain" description="Flagellar basal-body/hook protein C-terminal" evidence="8">
    <location>
        <begin position="642"/>
        <end position="680"/>
    </location>
</feature>
<dbReference type="Pfam" id="PF21158">
    <property type="entry name" value="flgK_1st_1"/>
    <property type="match status" value="1"/>
</dbReference>
<keyword evidence="11" id="KW-0966">Cell projection</keyword>
<dbReference type="PRINTS" id="PR01005">
    <property type="entry name" value="FLGHOOKAP1"/>
</dbReference>
<dbReference type="Pfam" id="PF06429">
    <property type="entry name" value="Flg_bbr_C"/>
    <property type="match status" value="1"/>
</dbReference>
<dbReference type="Pfam" id="PF22638">
    <property type="entry name" value="FlgK_D1"/>
    <property type="match status" value="1"/>
</dbReference>
<evidence type="ECO:0000256" key="1">
    <source>
        <dbReference type="ARBA" id="ARBA00004365"/>
    </source>
</evidence>
<dbReference type="InterPro" id="IPR049119">
    <property type="entry name" value="FlgK_D2-like"/>
</dbReference>
<proteinExistence type="inferred from homology"/>
<feature type="domain" description="Flagellar hook-associated protein 1 D2-like" evidence="9">
    <location>
        <begin position="340"/>
        <end position="420"/>
    </location>
</feature>
<evidence type="ECO:0000256" key="4">
    <source>
        <dbReference type="ARBA" id="ARBA00016244"/>
    </source>
</evidence>
<evidence type="ECO:0000259" key="9">
    <source>
        <dbReference type="Pfam" id="PF21158"/>
    </source>
</evidence>
<name>A0A4D6XB64_PSEPU</name>
<evidence type="ECO:0000259" key="8">
    <source>
        <dbReference type="Pfam" id="PF06429"/>
    </source>
</evidence>
<comment type="subcellular location">
    <subcellularLocation>
        <location evidence="1">Bacterial flagellum</location>
    </subcellularLocation>
    <subcellularLocation>
        <location evidence="2">Secreted</location>
    </subcellularLocation>
</comment>
<evidence type="ECO:0000256" key="6">
    <source>
        <dbReference type="ARBA" id="ARBA00023143"/>
    </source>
</evidence>
<dbReference type="NCBIfam" id="TIGR02492">
    <property type="entry name" value="flgK_ends"/>
    <property type="match status" value="1"/>
</dbReference>
<dbReference type="Pfam" id="PF00460">
    <property type="entry name" value="Flg_bb_rod"/>
    <property type="match status" value="1"/>
</dbReference>
<dbReference type="EMBL" id="CP039371">
    <property type="protein sequence ID" value="QCI13822.1"/>
    <property type="molecule type" value="Genomic_DNA"/>
</dbReference>
<dbReference type="InterPro" id="IPR010930">
    <property type="entry name" value="Flg_bb/hook_C_dom"/>
</dbReference>
<evidence type="ECO:0000313" key="11">
    <source>
        <dbReference type="EMBL" id="QCI13822.1"/>
    </source>
</evidence>
<dbReference type="AlphaFoldDB" id="A0A4D6XB64"/>
<dbReference type="OrthoDB" id="9802553at2"/>
<keyword evidence="11" id="KW-0282">Flagellum</keyword>
<comment type="similarity">
    <text evidence="3">Belongs to the flagella basal body rod proteins family.</text>
</comment>
<dbReference type="PANTHER" id="PTHR30033:SF1">
    <property type="entry name" value="FLAGELLAR HOOK-ASSOCIATED PROTEIN 1"/>
    <property type="match status" value="1"/>
</dbReference>
<dbReference type="SUPFAM" id="SSF64518">
    <property type="entry name" value="Phase 1 flagellin"/>
    <property type="match status" value="2"/>
</dbReference>
<keyword evidence="5" id="KW-0964">Secreted</keyword>
<feature type="domain" description="Flagellar hook-associated protein FlgK helical" evidence="10">
    <location>
        <begin position="94"/>
        <end position="324"/>
    </location>
</feature>
<evidence type="ECO:0000256" key="3">
    <source>
        <dbReference type="ARBA" id="ARBA00009677"/>
    </source>
</evidence>
<organism evidence="11 12">
    <name type="scientific">Pseudomonas putida</name>
    <name type="common">Arthrobacter siderocapsulatus</name>
    <dbReference type="NCBI Taxonomy" id="303"/>
    <lineage>
        <taxon>Bacteria</taxon>
        <taxon>Pseudomonadati</taxon>
        <taxon>Pseudomonadota</taxon>
        <taxon>Gammaproteobacteria</taxon>
        <taxon>Pseudomonadales</taxon>
        <taxon>Pseudomonadaceae</taxon>
        <taxon>Pseudomonas</taxon>
    </lineage>
</organism>
<dbReference type="InterPro" id="IPR001444">
    <property type="entry name" value="Flag_bb_rod_N"/>
</dbReference>
<evidence type="ECO:0000256" key="2">
    <source>
        <dbReference type="ARBA" id="ARBA00004613"/>
    </source>
</evidence>
<feature type="domain" description="Flagellar basal body rod protein N-terminal" evidence="7">
    <location>
        <begin position="7"/>
        <end position="34"/>
    </location>
</feature>
<gene>
    <name evidence="11" type="primary">flgK</name>
    <name evidence="11" type="ORF">E6B08_21840</name>
</gene>
<evidence type="ECO:0000259" key="10">
    <source>
        <dbReference type="Pfam" id="PF22638"/>
    </source>
</evidence>
<protein>
    <recommendedName>
        <fullName evidence="4">Flagellar hook-associated protein 1</fullName>
    </recommendedName>
</protein>
<dbReference type="GO" id="GO:0044780">
    <property type="term" value="P:bacterial-type flagellum assembly"/>
    <property type="evidence" value="ECO:0007669"/>
    <property type="project" value="InterPro"/>
</dbReference>
<accession>A0A4D6XB64</accession>
<evidence type="ECO:0000313" key="12">
    <source>
        <dbReference type="Proteomes" id="UP000298551"/>
    </source>
</evidence>
<dbReference type="PANTHER" id="PTHR30033">
    <property type="entry name" value="FLAGELLAR HOOK-ASSOCIATED PROTEIN 1"/>
    <property type="match status" value="1"/>
</dbReference>
<sequence>MSNLISIGLSGLSASQSALTTTSNNITNVATSGYSRQQTVNSAGALQSIGGAGYVGSGTTLSEVRRIYSAYLQSQVNASTSLSTEASTYSTQISSLDSLLSDSTTGITSVLSSFFSALQTASSTPSDTAARQLLLTSAQTLSNRFNSIASQMNQQNTSINSQLSTLTGQVNSITSSIATLNQQIVALSANGTEPTSLLDARDEAVRQLNELVGVTVQERDGNYDVYLGTGQALVTGTTANKLTAQASSTDPSQYSLVINYQNFSTDVTSVATGGEIGGLLRYREDVLNPALNELGRMAIVVSDTINSQLGQGLDLNGDFGSMLFSSINSDSAISQRSLASASNSAGSGNLDVTITDSSALTAYNYEVKFTSDKDYTVVRSDGTSMGSYSLDDDPAPEIDGFTLALNGGALSAGDSFQVIPTRTGATNISTVMTDYNKLAFASALTGVAGSSNSGTGTFSLPTLTTDLDIYGGTELAQMQSGIENASPVKLVFDAASSGTQGYTVYNAQGVSIGTGTIVPNQDNTLSVTVPMLDDSGNAMFDADGNAMTYTFEMTVSGSPAANDSYSVSFNTDGTTDNRNAQSLLELQTANTVGVSGSNVGMSITSAYATLVEGVGALASQASIDATATAAVLTSATDSRDSVSGVNLDEEAAGLVKFQQYYTASSQIIKTAQEVFQTLISSL</sequence>
<reference evidence="12" key="1">
    <citation type="submission" date="2019-04" db="EMBL/GenBank/DDBJ databases">
        <title>Genome sequence of Pseudomonas putida 1290, an auxin catabolizing strain.</title>
        <authorList>
            <person name="Laird T.S."/>
            <person name="Leveau J.H.J."/>
        </authorList>
    </citation>
    <scope>NUCLEOTIDE SEQUENCE [LARGE SCALE GENOMIC DNA]</scope>
    <source>
        <strain evidence="12">1290</strain>
    </source>
</reference>
<evidence type="ECO:0000259" key="7">
    <source>
        <dbReference type="Pfam" id="PF00460"/>
    </source>
</evidence>
<keyword evidence="6" id="KW-0975">Bacterial flagellum</keyword>
<dbReference type="InterPro" id="IPR053927">
    <property type="entry name" value="FlgK_helical"/>
</dbReference>
<dbReference type="GO" id="GO:0009424">
    <property type="term" value="C:bacterial-type flagellum hook"/>
    <property type="evidence" value="ECO:0007669"/>
    <property type="project" value="InterPro"/>
</dbReference>
<evidence type="ECO:0000256" key="5">
    <source>
        <dbReference type="ARBA" id="ARBA00022525"/>
    </source>
</evidence>
<dbReference type="InterPro" id="IPR002371">
    <property type="entry name" value="FlgK"/>
</dbReference>
<dbReference type="GO" id="GO:0005198">
    <property type="term" value="F:structural molecule activity"/>
    <property type="evidence" value="ECO:0007669"/>
    <property type="project" value="InterPro"/>
</dbReference>
<dbReference type="RefSeq" id="WP_136915918.1">
    <property type="nucleotide sequence ID" value="NZ_CP039371.1"/>
</dbReference>
<dbReference type="GO" id="GO:0005576">
    <property type="term" value="C:extracellular region"/>
    <property type="evidence" value="ECO:0007669"/>
    <property type="project" value="UniProtKB-SubCell"/>
</dbReference>
<dbReference type="Proteomes" id="UP000298551">
    <property type="component" value="Chromosome"/>
</dbReference>
<keyword evidence="11" id="KW-0969">Cilium</keyword>